<organism evidence="2 3">
    <name type="scientific">Streptomyces litchfieldiae</name>
    <dbReference type="NCBI Taxonomy" id="3075543"/>
    <lineage>
        <taxon>Bacteria</taxon>
        <taxon>Bacillati</taxon>
        <taxon>Actinomycetota</taxon>
        <taxon>Actinomycetes</taxon>
        <taxon>Kitasatosporales</taxon>
        <taxon>Streptomycetaceae</taxon>
        <taxon>Streptomyces</taxon>
    </lineage>
</organism>
<feature type="region of interest" description="Disordered" evidence="1">
    <location>
        <begin position="563"/>
        <end position="585"/>
    </location>
</feature>
<dbReference type="Proteomes" id="UP001183246">
    <property type="component" value="Unassembled WGS sequence"/>
</dbReference>
<evidence type="ECO:0008006" key="4">
    <source>
        <dbReference type="Google" id="ProtNLM"/>
    </source>
</evidence>
<name>A0ABU2MK38_9ACTN</name>
<dbReference type="EMBL" id="JAVREL010000002">
    <property type="protein sequence ID" value="MDT0341976.1"/>
    <property type="molecule type" value="Genomic_DNA"/>
</dbReference>
<evidence type="ECO:0000313" key="3">
    <source>
        <dbReference type="Proteomes" id="UP001183246"/>
    </source>
</evidence>
<proteinExistence type="predicted"/>
<evidence type="ECO:0000256" key="1">
    <source>
        <dbReference type="SAM" id="MobiDB-lite"/>
    </source>
</evidence>
<evidence type="ECO:0000313" key="2">
    <source>
        <dbReference type="EMBL" id="MDT0341976.1"/>
    </source>
</evidence>
<sequence>MTAGGGEGPRLPPALLTALAGTAGAGSAAARLAVEEARRMPPGPDREPLIRALLAGACRASAPEWLLVTAAGGAPETAAAALAHPDCPAGLRDRALRDAPDERLAALAGWPGADVVGELRRRMPERPTMTPELVKAPTPAQTVLRSPGLPDDVFDAAVGLLPGPPAEPRQGQPMEDWVRGHRAALHAWKSMWLRVLVDHPDRHGRLLSLLGEAPAGAVVRDLLLGTLPWAVEPALLEEVALADLDRFAGAVLATRICRALLAGASRDEAGERFAQELKSLSPQGRYLPEAHLGELGLDAARGARAAVEWVARAAEERWRLLLQPPEDRPWRMPERDRAALGRRFAETARAALALWEPDPDRPVRRARQVRWVRDMLLHLPKVSPEVRDGARLLLADAARGRGPRDEETVQLLAAIEHHSAAGVGDPAEVTVAELAALPAETLTAYLDAVGGDAAVEKALLAAVVRDDGDGPPFAEVLARHSAPSAALARLGGEVRRLLDEEPAAVAAWTREVLAAPATTAEAVRALPARAALAHGGPVVAAAVTEALGEDAAAWERFAAGPAARSRSGLGKVLDAAREEAEANEA</sequence>
<gene>
    <name evidence="2" type="ORF">RM590_04905</name>
</gene>
<accession>A0ABU2MK38</accession>
<keyword evidence="3" id="KW-1185">Reference proteome</keyword>
<dbReference type="RefSeq" id="WP_311703109.1">
    <property type="nucleotide sequence ID" value="NZ_JAVREL010000002.1"/>
</dbReference>
<comment type="caution">
    <text evidence="2">The sequence shown here is derived from an EMBL/GenBank/DDBJ whole genome shotgun (WGS) entry which is preliminary data.</text>
</comment>
<feature type="compositionally biased region" description="Basic and acidic residues" evidence="1">
    <location>
        <begin position="574"/>
        <end position="585"/>
    </location>
</feature>
<reference evidence="3" key="1">
    <citation type="submission" date="2023-07" db="EMBL/GenBank/DDBJ databases">
        <title>30 novel species of actinomycetes from the DSMZ collection.</title>
        <authorList>
            <person name="Nouioui I."/>
        </authorList>
    </citation>
    <scope>NUCLEOTIDE SEQUENCE [LARGE SCALE GENOMIC DNA]</scope>
    <source>
        <strain evidence="3">DSM 44938</strain>
    </source>
</reference>
<protein>
    <recommendedName>
        <fullName evidence="4">Secreted protein</fullName>
    </recommendedName>
</protein>